<dbReference type="Gene3D" id="2.130.10.10">
    <property type="entry name" value="YVTN repeat-like/Quinoprotein amine dehydrogenase"/>
    <property type="match status" value="1"/>
</dbReference>
<dbReference type="GO" id="GO:0009523">
    <property type="term" value="C:photosystem II"/>
    <property type="evidence" value="ECO:0007669"/>
    <property type="project" value="UniProtKB-KW"/>
</dbReference>
<protein>
    <submittedName>
        <fullName evidence="4">Oxidoreductase</fullName>
    </submittedName>
</protein>
<accession>A0A4U3L190</accession>
<dbReference type="Pfam" id="PF14870">
    <property type="entry name" value="PSII_BNR"/>
    <property type="match status" value="1"/>
</dbReference>
<dbReference type="OrthoDB" id="9813892at2"/>
<dbReference type="PANTHER" id="PTHR47199">
    <property type="entry name" value="PHOTOSYSTEM II STABILITY/ASSEMBLY FACTOR HCF136, CHLOROPLASTIC"/>
    <property type="match status" value="1"/>
</dbReference>
<evidence type="ECO:0000256" key="2">
    <source>
        <dbReference type="ARBA" id="ARBA00023276"/>
    </source>
</evidence>
<evidence type="ECO:0000313" key="5">
    <source>
        <dbReference type="Proteomes" id="UP000305848"/>
    </source>
</evidence>
<dbReference type="PANTHER" id="PTHR47199:SF2">
    <property type="entry name" value="PHOTOSYSTEM II STABILITY_ASSEMBLY FACTOR HCF136, CHLOROPLASTIC"/>
    <property type="match status" value="1"/>
</dbReference>
<evidence type="ECO:0000259" key="3">
    <source>
        <dbReference type="Pfam" id="PF14870"/>
    </source>
</evidence>
<name>A0A4U3L190_9BACT</name>
<evidence type="ECO:0000313" key="4">
    <source>
        <dbReference type="EMBL" id="TKK67246.1"/>
    </source>
</evidence>
<proteinExistence type="predicted"/>
<evidence type="ECO:0000256" key="1">
    <source>
        <dbReference type="ARBA" id="ARBA00022531"/>
    </source>
</evidence>
<dbReference type="InterPro" id="IPR015943">
    <property type="entry name" value="WD40/YVTN_repeat-like_dom_sf"/>
</dbReference>
<feature type="domain" description="Photosynthesis system II assembly factor Ycf48/Hcf136-like" evidence="3">
    <location>
        <begin position="91"/>
        <end position="178"/>
    </location>
</feature>
<dbReference type="InterPro" id="IPR028203">
    <property type="entry name" value="PSII_CF48-like_dom"/>
</dbReference>
<keyword evidence="5" id="KW-1185">Reference proteome</keyword>
<dbReference type="EMBL" id="SZQL01000012">
    <property type="protein sequence ID" value="TKK67246.1"/>
    <property type="molecule type" value="Genomic_DNA"/>
</dbReference>
<comment type="caution">
    <text evidence="4">The sequence shown here is derived from an EMBL/GenBank/DDBJ whole genome shotgun (WGS) entry which is preliminary data.</text>
</comment>
<dbReference type="InterPro" id="IPR036278">
    <property type="entry name" value="Sialidase_sf"/>
</dbReference>
<dbReference type="GO" id="GO:0015979">
    <property type="term" value="P:photosynthesis"/>
    <property type="evidence" value="ECO:0007669"/>
    <property type="project" value="UniProtKB-KW"/>
</dbReference>
<dbReference type="SUPFAM" id="SSF50939">
    <property type="entry name" value="Sialidases"/>
    <property type="match status" value="1"/>
</dbReference>
<dbReference type="Proteomes" id="UP000305848">
    <property type="component" value="Unassembled WGS sequence"/>
</dbReference>
<organism evidence="4 5">
    <name type="scientific">Ilyomonas limi</name>
    <dbReference type="NCBI Taxonomy" id="2575867"/>
    <lineage>
        <taxon>Bacteria</taxon>
        <taxon>Pseudomonadati</taxon>
        <taxon>Bacteroidota</taxon>
        <taxon>Chitinophagia</taxon>
        <taxon>Chitinophagales</taxon>
        <taxon>Chitinophagaceae</taxon>
        <taxon>Ilyomonas</taxon>
    </lineage>
</organism>
<keyword evidence="2" id="KW-0604">Photosystem II</keyword>
<sequence length="351" mass="38455">MDKQNLLIRAIRVIRAFEIHVLLVFLFLFIAFYSRAQTIQVLTSGANTSLRGLSVVNNSVLWASGSNGTVARSTDGGKTFNWITVKGYEQRDFRDVEAFDSNTAIIMAIAEPAIILKTLDGGKTWKKVFEDSTKGMFLDAMDFAGDYGVVVGDPIDKKAFIAVTEDSGNHWHSSSLPYALDSNEAFFASSGTNVKLNFDSFERIYNHVAVSGGSQSNLLIDKKYKLPLLQGKETQGANSVTINPKNKRIVVVGGDFKNDKESAGNCVLVSLNKKIKIEVPQTPPHGYRSCVEFINDKQLITCGTSGVDISNDGGMNWTLISPESFHVCQKAKEGNAVFLAGKNGRIAKLYF</sequence>
<dbReference type="RefSeq" id="WP_137262676.1">
    <property type="nucleotide sequence ID" value="NZ_SZQL01000012.1"/>
</dbReference>
<gene>
    <name evidence="4" type="ORF">FC093_15305</name>
</gene>
<dbReference type="AlphaFoldDB" id="A0A4U3L190"/>
<keyword evidence="1" id="KW-0602">Photosynthesis</keyword>
<reference evidence="4 5" key="1">
    <citation type="submission" date="2019-05" db="EMBL/GenBank/DDBJ databases">
        <title>Panacibacter sp. strain 17mud1-8 Genome sequencing and assembly.</title>
        <authorList>
            <person name="Chhetri G."/>
        </authorList>
    </citation>
    <scope>NUCLEOTIDE SEQUENCE [LARGE SCALE GENOMIC DNA]</scope>
    <source>
        <strain evidence="4 5">17mud1-8</strain>
    </source>
</reference>